<evidence type="ECO:0000256" key="3">
    <source>
        <dbReference type="ARBA" id="ARBA00022840"/>
    </source>
</evidence>
<name>A0A5C5WTT2_9BACT</name>
<dbReference type="InterPro" id="IPR037257">
    <property type="entry name" value="T2SS_E_N_sf"/>
</dbReference>
<dbReference type="CDD" id="cd01129">
    <property type="entry name" value="PulE-GspE-like"/>
    <property type="match status" value="1"/>
</dbReference>
<keyword evidence="7" id="KW-1185">Reference proteome</keyword>
<protein>
    <submittedName>
        <fullName evidence="6">Type II secretion system protein E</fullName>
    </submittedName>
</protein>
<dbReference type="InterPro" id="IPR001482">
    <property type="entry name" value="T2SS/T4SS_dom"/>
</dbReference>
<accession>A0A5C5WTT2</accession>
<proteinExistence type="inferred from homology"/>
<dbReference type="Gene3D" id="3.30.300.160">
    <property type="entry name" value="Type II secretion system, protein E, N-terminal domain"/>
    <property type="match status" value="1"/>
</dbReference>
<dbReference type="PANTHER" id="PTHR30258">
    <property type="entry name" value="TYPE II SECRETION SYSTEM PROTEIN GSPE-RELATED"/>
    <property type="match status" value="1"/>
</dbReference>
<dbReference type="RefSeq" id="WP_146514059.1">
    <property type="nucleotide sequence ID" value="NZ_SJPI01000001.1"/>
</dbReference>
<dbReference type="InterPro" id="IPR007831">
    <property type="entry name" value="T2SS_GspE_N"/>
</dbReference>
<reference evidence="6 7" key="1">
    <citation type="submission" date="2019-02" db="EMBL/GenBank/DDBJ databases">
        <title>Deep-cultivation of Planctomycetes and their phenomic and genomic characterization uncovers novel biology.</title>
        <authorList>
            <person name="Wiegand S."/>
            <person name="Jogler M."/>
            <person name="Boedeker C."/>
            <person name="Pinto D."/>
            <person name="Vollmers J."/>
            <person name="Rivas-Marin E."/>
            <person name="Kohn T."/>
            <person name="Peeters S.H."/>
            <person name="Heuer A."/>
            <person name="Rast P."/>
            <person name="Oberbeckmann S."/>
            <person name="Bunk B."/>
            <person name="Jeske O."/>
            <person name="Meyerdierks A."/>
            <person name="Storesund J.E."/>
            <person name="Kallscheuer N."/>
            <person name="Luecker S."/>
            <person name="Lage O.M."/>
            <person name="Pohl T."/>
            <person name="Merkel B.J."/>
            <person name="Hornburger P."/>
            <person name="Mueller R.-W."/>
            <person name="Bruemmer F."/>
            <person name="Labrenz M."/>
            <person name="Spormann A.M."/>
            <person name="Op Den Camp H."/>
            <person name="Overmann J."/>
            <person name="Amann R."/>
            <person name="Jetten M.S.M."/>
            <person name="Mascher T."/>
            <person name="Medema M.H."/>
            <person name="Devos D.P."/>
            <person name="Kaster A.-K."/>
            <person name="Ovreas L."/>
            <person name="Rohde M."/>
            <person name="Galperin M.Y."/>
            <person name="Jogler C."/>
        </authorList>
    </citation>
    <scope>NUCLEOTIDE SEQUENCE [LARGE SCALE GENOMIC DNA]</scope>
    <source>
        <strain evidence="6 7">Pla22</strain>
    </source>
</reference>
<dbReference type="FunFam" id="3.40.50.300:FF:000398">
    <property type="entry name" value="Type IV pilus assembly ATPase PilB"/>
    <property type="match status" value="1"/>
</dbReference>
<organism evidence="6 7">
    <name type="scientific">Rubripirellula amarantea</name>
    <dbReference type="NCBI Taxonomy" id="2527999"/>
    <lineage>
        <taxon>Bacteria</taxon>
        <taxon>Pseudomonadati</taxon>
        <taxon>Planctomycetota</taxon>
        <taxon>Planctomycetia</taxon>
        <taxon>Pirellulales</taxon>
        <taxon>Pirellulaceae</taxon>
        <taxon>Rubripirellula</taxon>
    </lineage>
</organism>
<evidence type="ECO:0000256" key="4">
    <source>
        <dbReference type="SAM" id="MobiDB-lite"/>
    </source>
</evidence>
<comment type="caution">
    <text evidence="6">The sequence shown here is derived from an EMBL/GenBank/DDBJ whole genome shotgun (WGS) entry which is preliminary data.</text>
</comment>
<gene>
    <name evidence="6" type="primary">epsE_2</name>
    <name evidence="6" type="ORF">Pla22_15640</name>
</gene>
<keyword evidence="2" id="KW-0547">Nucleotide-binding</keyword>
<comment type="similarity">
    <text evidence="1">Belongs to the GSP E family.</text>
</comment>
<feature type="compositionally biased region" description="Basic and acidic residues" evidence="4">
    <location>
        <begin position="558"/>
        <end position="567"/>
    </location>
</feature>
<dbReference type="SUPFAM" id="SSF160246">
    <property type="entry name" value="EspE N-terminal domain-like"/>
    <property type="match status" value="1"/>
</dbReference>
<evidence type="ECO:0000256" key="1">
    <source>
        <dbReference type="ARBA" id="ARBA00006611"/>
    </source>
</evidence>
<evidence type="ECO:0000259" key="5">
    <source>
        <dbReference type="PROSITE" id="PS00662"/>
    </source>
</evidence>
<dbReference type="InterPro" id="IPR027417">
    <property type="entry name" value="P-loop_NTPase"/>
</dbReference>
<dbReference type="Proteomes" id="UP000316598">
    <property type="component" value="Unassembled WGS sequence"/>
</dbReference>
<dbReference type="Pfam" id="PF05157">
    <property type="entry name" value="MshEN"/>
    <property type="match status" value="1"/>
</dbReference>
<dbReference type="EMBL" id="SJPI01000001">
    <property type="protein sequence ID" value="TWT53930.1"/>
    <property type="molecule type" value="Genomic_DNA"/>
</dbReference>
<dbReference type="SMART" id="SM00382">
    <property type="entry name" value="AAA"/>
    <property type="match status" value="1"/>
</dbReference>
<dbReference type="OrthoDB" id="244550at2"/>
<dbReference type="Gene3D" id="3.30.450.90">
    <property type="match status" value="1"/>
</dbReference>
<dbReference type="GO" id="GO:0005524">
    <property type="term" value="F:ATP binding"/>
    <property type="evidence" value="ECO:0007669"/>
    <property type="project" value="UniProtKB-KW"/>
</dbReference>
<evidence type="ECO:0000256" key="2">
    <source>
        <dbReference type="ARBA" id="ARBA00022741"/>
    </source>
</evidence>
<dbReference type="PROSITE" id="PS00662">
    <property type="entry name" value="T2SP_E"/>
    <property type="match status" value="1"/>
</dbReference>
<dbReference type="SUPFAM" id="SSF52540">
    <property type="entry name" value="P-loop containing nucleoside triphosphate hydrolases"/>
    <property type="match status" value="1"/>
</dbReference>
<dbReference type="PANTHER" id="PTHR30258:SF1">
    <property type="entry name" value="PROTEIN TRANSPORT PROTEIN HOFB HOMOLOG"/>
    <property type="match status" value="1"/>
</dbReference>
<dbReference type="GO" id="GO:0005886">
    <property type="term" value="C:plasma membrane"/>
    <property type="evidence" value="ECO:0007669"/>
    <property type="project" value="TreeGrafter"/>
</dbReference>
<dbReference type="Pfam" id="PF00437">
    <property type="entry name" value="T2SSE"/>
    <property type="match status" value="1"/>
</dbReference>
<feature type="domain" description="Bacterial type II secretion system protein E" evidence="5">
    <location>
        <begin position="379"/>
        <end position="393"/>
    </location>
</feature>
<dbReference type="GO" id="GO:0016887">
    <property type="term" value="F:ATP hydrolysis activity"/>
    <property type="evidence" value="ECO:0007669"/>
    <property type="project" value="TreeGrafter"/>
</dbReference>
<dbReference type="AlphaFoldDB" id="A0A5C5WTT2"/>
<dbReference type="InterPro" id="IPR003593">
    <property type="entry name" value="AAA+_ATPase"/>
</dbReference>
<sequence>MRRLGDILVEQGVLTADQMESAFSGKPREMMLGDWLVRQKLLSVAELGHALAEQFEVPYIDIDPANVNPQIARLVPEDFARSHQAAAIDICGKTMTLAMVAPDDIETIAEVELMTGYQIQPAVAMAEDVSALVGRIYDDRAVARQTIVDMKLVELQQTALEDDDPTNAILAAEQEDAPVVRLVQAILSGAVDAGASDVHLEPLKPEMRVRYRVDGELQQVMTIPNHIENSVISRIKVMADMDTTENRRPQDGHLNVFDGGKRVGFRVSGIPTVDGQKLVLRLLDEGGKTFQLENIGLTPRDHATLREIIDKPHGMFVVTGPTGSGKSTTLYAALQYLNRDDRNIVTVEDPVEFRLAGINQVQSDNEFGMGFANALKFIMRQDPDVIMVGEIRDSETATTAIQAALTGHLMISTLHTNDAVGAVQRLSDLGVDNFKIAGSLLGSVAQRLLRCVCENCKRAVPANEKLLDAIDPDGTVDRNSKFYKGDGCKKCLGSGFAGRIPIFEIMPITPEITMAIEAGVPHSKLHDLAIDAGMVELPRAGLEQALAGRTSIEEVYFKTSGDRRSSESSRNAAKRRDSDTDAA</sequence>
<keyword evidence="3" id="KW-0067">ATP-binding</keyword>
<feature type="region of interest" description="Disordered" evidence="4">
    <location>
        <begin position="558"/>
        <end position="583"/>
    </location>
</feature>
<evidence type="ECO:0000313" key="6">
    <source>
        <dbReference type="EMBL" id="TWT53930.1"/>
    </source>
</evidence>
<feature type="compositionally biased region" description="Basic and acidic residues" evidence="4">
    <location>
        <begin position="574"/>
        <end position="583"/>
    </location>
</feature>
<evidence type="ECO:0000313" key="7">
    <source>
        <dbReference type="Proteomes" id="UP000316598"/>
    </source>
</evidence>
<dbReference type="Gene3D" id="3.40.50.300">
    <property type="entry name" value="P-loop containing nucleotide triphosphate hydrolases"/>
    <property type="match status" value="1"/>
</dbReference>